<dbReference type="GO" id="GO:0016616">
    <property type="term" value="F:oxidoreductase activity, acting on the CH-OH group of donors, NAD or NADP as acceptor"/>
    <property type="evidence" value="ECO:0007669"/>
    <property type="project" value="TreeGrafter"/>
</dbReference>
<dbReference type="PRINTS" id="PR00080">
    <property type="entry name" value="SDRFAMILY"/>
</dbReference>
<dbReference type="InterPro" id="IPR036291">
    <property type="entry name" value="NAD(P)-bd_dom_sf"/>
</dbReference>
<gene>
    <name evidence="2" type="ORF">MB2181_01835</name>
</gene>
<dbReference type="EMBL" id="AAUX01000001">
    <property type="protein sequence ID" value="EAV46774.1"/>
    <property type="molecule type" value="Genomic_DNA"/>
</dbReference>
<dbReference type="PRINTS" id="PR00081">
    <property type="entry name" value="GDHRDH"/>
</dbReference>
<dbReference type="Pfam" id="PF00106">
    <property type="entry name" value="adh_short"/>
    <property type="match status" value="1"/>
</dbReference>
<dbReference type="Proteomes" id="UP000054262">
    <property type="component" value="Unassembled WGS sequence"/>
</dbReference>
<keyword evidence="3" id="KW-1185">Reference proteome</keyword>
<evidence type="ECO:0000313" key="2">
    <source>
        <dbReference type="EMBL" id="EAV46774.1"/>
    </source>
</evidence>
<dbReference type="PANTHER" id="PTHR45458:SF1">
    <property type="entry name" value="SHORT CHAIN DEHYDROGENASE"/>
    <property type="match status" value="1"/>
</dbReference>
<protein>
    <submittedName>
        <fullName evidence="2">Short-chain dehydrogenase/reductase SDR</fullName>
    </submittedName>
</protein>
<dbReference type="PANTHER" id="PTHR45458">
    <property type="entry name" value="SHORT-CHAIN DEHYDROGENASE/REDUCTASE SDR"/>
    <property type="match status" value="1"/>
</dbReference>
<reference evidence="2 3" key="1">
    <citation type="submission" date="2006-11" db="EMBL/GenBank/DDBJ databases">
        <authorList>
            <person name="Giovannoni S."/>
            <person name="Vergin K."/>
            <person name="Ferriera S."/>
            <person name="Johnson J."/>
            <person name="Kravitz S."/>
            <person name="Beeson K."/>
            <person name="Sutton G."/>
            <person name="Rogers Y.-H."/>
            <person name="Friedman R."/>
            <person name="Frazier M."/>
            <person name="Venter J.C."/>
        </authorList>
    </citation>
    <scope>NUCLEOTIDE SEQUENCE [LARGE SCALE GENOMIC DNA]</scope>
    <source>
        <strain evidence="2 3">HTCC2181</strain>
    </source>
</reference>
<dbReference type="SUPFAM" id="SSF51735">
    <property type="entry name" value="NAD(P)-binding Rossmann-fold domains"/>
    <property type="match status" value="1"/>
</dbReference>
<comment type="similarity">
    <text evidence="1">Belongs to the short-chain dehydrogenases/reductases (SDR) family.</text>
</comment>
<name>A0P5G4_9PROT</name>
<dbReference type="InterPro" id="IPR052184">
    <property type="entry name" value="SDR_enzymes"/>
</dbReference>
<sequence>MKITFGQTGSAVVIKFRRHNLGRYQKSANNKKKFHKKSRLAFSFFSINLILLNKKYIVMNQPSVLITGSNRGIGLKLVELYAKKNFYVLATCRDISRADQLDSMAKQYSNIQILALDVAQSEDIQKLANTLKKQPIDILINNAGIWRSSSLSSASKQAWLESFTTNAIAPYEIAQAFLPNILDGSLKKVVSITSKMGSIADNTSGGSYIYRSSKSALNMVMRSLQHDLQSHGIATLTLHPGWVQTDMGGMNALINVDQSVVGMMEIIDSLTLENSGQFVDYAGKTIAW</sequence>
<organism evidence="2 3">
    <name type="scientific">Methylophilales bacterium HTCC2181</name>
    <dbReference type="NCBI Taxonomy" id="383631"/>
    <lineage>
        <taxon>Bacteria</taxon>
        <taxon>Pseudomonadati</taxon>
        <taxon>Pseudomonadota</taxon>
        <taxon>Betaproteobacteria</taxon>
        <taxon>Nitrosomonadales</taxon>
        <taxon>OM43 clade</taxon>
    </lineage>
</organism>
<dbReference type="AlphaFoldDB" id="A0P5G4"/>
<comment type="caution">
    <text evidence="2">The sequence shown here is derived from an EMBL/GenBank/DDBJ whole genome shotgun (WGS) entry which is preliminary data.</text>
</comment>
<evidence type="ECO:0000313" key="3">
    <source>
        <dbReference type="Proteomes" id="UP000054262"/>
    </source>
</evidence>
<dbReference type="Gene3D" id="3.40.50.720">
    <property type="entry name" value="NAD(P)-binding Rossmann-like Domain"/>
    <property type="match status" value="1"/>
</dbReference>
<accession>A0P5G4</accession>
<dbReference type="InterPro" id="IPR002347">
    <property type="entry name" value="SDR_fam"/>
</dbReference>
<proteinExistence type="inferred from homology"/>
<evidence type="ECO:0000256" key="1">
    <source>
        <dbReference type="RuleBase" id="RU000363"/>
    </source>
</evidence>
<dbReference type="CDD" id="cd05325">
    <property type="entry name" value="carb_red_sniffer_like_SDR_c"/>
    <property type="match status" value="1"/>
</dbReference>